<proteinExistence type="predicted"/>
<dbReference type="Proteomes" id="UP000002612">
    <property type="component" value="Plasmid pE33L466"/>
</dbReference>
<protein>
    <submittedName>
        <fullName evidence="1">Uncharacterized protein</fullName>
    </submittedName>
</protein>
<keyword evidence="1" id="KW-0614">Plasmid</keyword>
<evidence type="ECO:0000313" key="1">
    <source>
        <dbReference type="EMBL" id="AAY60372.1"/>
    </source>
</evidence>
<geneLocation type="plasmid" evidence="1 2">
    <name>pE33L466</name>
</geneLocation>
<gene>
    <name evidence="1" type="ordered locus">pE33L466_0214</name>
</gene>
<reference evidence="2" key="1">
    <citation type="journal article" date="2006" name="J. Bacteriol.">
        <title>Pathogenomic sequence analysis of Bacillus cereus and Bacillus thuringiensis isolates closely related to Bacillus anthracis.</title>
        <authorList>
            <person name="Han C.S."/>
            <person name="Xie G."/>
            <person name="Challacombe J.F."/>
            <person name="Altherr M.R."/>
            <person name="Bhotika S.S."/>
            <person name="Brown N."/>
            <person name="Bruce D."/>
            <person name="Campbell C.S."/>
            <person name="Campbell M.L."/>
            <person name="Chen J."/>
            <person name="Chertkov O."/>
            <person name="Cleland C."/>
            <person name="Dimitrijevic M."/>
            <person name="Doggett N.A."/>
            <person name="Fawcett J.J."/>
            <person name="Glavina T."/>
            <person name="Goodwin L.A."/>
            <person name="Green L.D."/>
            <person name="Hill K.K."/>
            <person name="Hitchcock P."/>
            <person name="Jackson P.J."/>
            <person name="Keim P."/>
            <person name="Kewalramani A.R."/>
            <person name="Longmire J."/>
            <person name="Lucas S."/>
            <person name="Malfatti S."/>
            <person name="McMurry K."/>
            <person name="Meincke L.J."/>
            <person name="Misra M."/>
            <person name="Moseman B.L."/>
            <person name="Mundt M."/>
            <person name="Munk A.C."/>
            <person name="Okinaka R.T."/>
            <person name="Parson-Quintana B."/>
            <person name="Reilly L.P."/>
            <person name="Richardson P."/>
            <person name="Robinson D.L."/>
            <person name="Rubin E."/>
            <person name="Saunders E."/>
            <person name="Tapia R."/>
            <person name="Tesmer J.G."/>
            <person name="Thayer N."/>
            <person name="Thompson L.S."/>
            <person name="Tice H."/>
            <person name="Ticknor L.O."/>
            <person name="Wills P.L."/>
            <person name="Brettin T.S."/>
            <person name="Gilna P."/>
        </authorList>
    </citation>
    <scope>NUCLEOTIDE SEQUENCE [LARGE SCALE GENOMIC DNA]</scope>
    <source>
        <strain evidence="2">ZK / E33L</strain>
        <plasmid evidence="2">pE33L466</plasmid>
    </source>
</reference>
<accession>Q4V1N5</accession>
<dbReference type="AlphaFoldDB" id="Q4V1N5"/>
<name>Q4V1N5_BACCZ</name>
<evidence type="ECO:0000313" key="2">
    <source>
        <dbReference type="Proteomes" id="UP000002612"/>
    </source>
</evidence>
<sequence>MMSIEKLAANRILRPVRSMNKGSNERWFEYYRTTCPICGKQGWCMVNDSETKIICGRISSETVFGEAGYLHKVAEEQKRGYDFSQDQMIKEHRKKSDYTLDIIYTLFLESLDVRDEHIKMLSGSKRRITKEVINVRNYKSFPIKPWDTTKELIKKVGGKTSYIVGIPGFYAKETKGERYFTFAGRRDSLLIPQRNIYNQICGFQCRIDDPEYMTVVKNHKPSFKAEVIEQPNTIEVTYKINGKIESVFKGKVDFKEWYEINYEGEKLGEVQLKLESKYIWVSSGGRFHGTGAGNPLPIHVAVPSRELKNWERGELIKKDNVWISEGALKSDIAAENLDELLTNEEKVLYGTTVVSIPGVKVWRILIEPLKKMGVKQATFALDMDMITNSDVQRSLLECAQTLYQEGISINYASWDITLGKGLDDLLLNDYIPAIEKVR</sequence>
<dbReference type="KEGG" id="bcz:pE33L466_0214"/>
<dbReference type="EMBL" id="CP000040">
    <property type="protein sequence ID" value="AAY60372.1"/>
    <property type="molecule type" value="Genomic_DNA"/>
</dbReference>
<organism evidence="1 2">
    <name type="scientific">Bacillus cereus (strain ZK / E33L)</name>
    <dbReference type="NCBI Taxonomy" id="288681"/>
    <lineage>
        <taxon>Bacteria</taxon>
        <taxon>Bacillati</taxon>
        <taxon>Bacillota</taxon>
        <taxon>Bacilli</taxon>
        <taxon>Bacillales</taxon>
        <taxon>Bacillaceae</taxon>
        <taxon>Bacillus</taxon>
        <taxon>Bacillus cereus group</taxon>
    </lineage>
</organism>